<dbReference type="EC" id="2.6.1.5" evidence="2"/>
<dbReference type="PIR" id="S33857">
    <property type="entry name" value="S33857"/>
</dbReference>
<proteinExistence type="evidence at protein level"/>
<dbReference type="SUPFAM" id="SSF53383">
    <property type="entry name" value="PLP-dependent transferases"/>
    <property type="match status" value="1"/>
</dbReference>
<protein>
    <submittedName>
        <fullName evidence="2">Tyrosine transaminase</fullName>
        <ecNumber evidence="2">2.6.1.5</ecNumber>
    </submittedName>
</protein>
<evidence type="ECO:0000313" key="2">
    <source>
        <dbReference type="PIR" id="S33857"/>
    </source>
</evidence>
<dbReference type="Pfam" id="PF00155">
    <property type="entry name" value="Aminotran_1_2"/>
    <property type="match status" value="1"/>
</dbReference>
<evidence type="ECO:0000259" key="1">
    <source>
        <dbReference type="Pfam" id="PF00155"/>
    </source>
</evidence>
<feature type="domain" description="Aminotransferase class I/classII large" evidence="1">
    <location>
        <begin position="2"/>
        <end position="44"/>
    </location>
</feature>
<reference evidence="2" key="1">
    <citation type="journal article" date="1993" name="Biochem. J.">
        <title>Purification and partial structural and kinetic characterization of tyrosine aminotransferase from epimastigotes of Trypanosoma cruzi.</title>
        <authorList>
            <person name="Montemartini M."/>
            <person name="Santome J.A."/>
            <person name="Cazzulo J.J."/>
            <person name="Nowicki C."/>
        </authorList>
    </citation>
    <scope>PROTEIN SEQUENCE</scope>
</reference>
<dbReference type="InterPro" id="IPR015424">
    <property type="entry name" value="PyrdxlP-dep_Trfase"/>
</dbReference>
<dbReference type="AlphaFoldDB" id="Q7M4A9"/>
<sequence length="59" mass="6629">AITAICDAGDYALVPQPGFPHYETVCKAYDFYNCRPENDWEADLYLYNHIGECIGLAPT</sequence>
<organism evidence="2">
    <name type="scientific">Trypanosoma cruzi</name>
    <dbReference type="NCBI Taxonomy" id="5693"/>
    <lineage>
        <taxon>Eukaryota</taxon>
        <taxon>Discoba</taxon>
        <taxon>Euglenozoa</taxon>
        <taxon>Kinetoplastea</taxon>
        <taxon>Metakinetoplastina</taxon>
        <taxon>Trypanosomatida</taxon>
        <taxon>Trypanosomatidae</taxon>
        <taxon>Trypanosoma</taxon>
        <taxon>Schizotrypanum</taxon>
    </lineage>
</organism>
<accession>Q7M4A9</accession>
<dbReference type="GO" id="GO:0030170">
    <property type="term" value="F:pyridoxal phosphate binding"/>
    <property type="evidence" value="ECO:0007669"/>
    <property type="project" value="InterPro"/>
</dbReference>
<dbReference type="InterPro" id="IPR004839">
    <property type="entry name" value="Aminotransferase_I/II_large"/>
</dbReference>
<keyword id="KW-0903">Direct protein sequencing</keyword>
<dbReference type="InterPro" id="IPR015421">
    <property type="entry name" value="PyrdxlP-dep_Trfase_major"/>
</dbReference>
<dbReference type="Gene3D" id="3.40.640.10">
    <property type="entry name" value="Type I PLP-dependent aspartate aminotransferase-like (Major domain)"/>
    <property type="match status" value="1"/>
</dbReference>
<name>Q7M4A9_TRYCR</name>